<dbReference type="EMBL" id="GACK01009307">
    <property type="protein sequence ID" value="JAA55727.1"/>
    <property type="molecule type" value="mRNA"/>
</dbReference>
<protein>
    <submittedName>
        <fullName evidence="1">Uncharacterized protein</fullName>
    </submittedName>
</protein>
<reference evidence="1" key="2">
    <citation type="journal article" date="2015" name="J. Proteomics">
        <title>Sexual differences in the sialomes of the zebra tick, Rhipicephalus pulchellus.</title>
        <authorList>
            <person name="Tan A.W."/>
            <person name="Francischetti I.M."/>
            <person name="Slovak M."/>
            <person name="Kini R.M."/>
            <person name="Ribeiro J.M."/>
        </authorList>
    </citation>
    <scope>NUCLEOTIDE SEQUENCE</scope>
    <source>
        <tissue evidence="1">Salivary gland</tissue>
    </source>
</reference>
<dbReference type="AlphaFoldDB" id="L7LVV4"/>
<proteinExistence type="evidence at transcript level"/>
<name>L7LVV4_RHIPC</name>
<accession>L7LVV4</accession>
<reference evidence="1" key="1">
    <citation type="submission" date="2012-11" db="EMBL/GenBank/DDBJ databases">
        <authorList>
            <person name="Lucero-Rivera Y.E."/>
            <person name="Tovar-Ramirez D."/>
        </authorList>
    </citation>
    <scope>NUCLEOTIDE SEQUENCE</scope>
    <source>
        <tissue evidence="1">Salivary gland</tissue>
    </source>
</reference>
<evidence type="ECO:0000313" key="1">
    <source>
        <dbReference type="EMBL" id="JAA55727.1"/>
    </source>
</evidence>
<organism evidence="1">
    <name type="scientific">Rhipicephalus pulchellus</name>
    <name type="common">Yellow backed tick</name>
    <name type="synonym">Dermacentor pulchellus</name>
    <dbReference type="NCBI Taxonomy" id="72859"/>
    <lineage>
        <taxon>Eukaryota</taxon>
        <taxon>Metazoa</taxon>
        <taxon>Ecdysozoa</taxon>
        <taxon>Arthropoda</taxon>
        <taxon>Chelicerata</taxon>
        <taxon>Arachnida</taxon>
        <taxon>Acari</taxon>
        <taxon>Parasitiformes</taxon>
        <taxon>Ixodida</taxon>
        <taxon>Ixodoidea</taxon>
        <taxon>Ixodidae</taxon>
        <taxon>Rhipicephalinae</taxon>
        <taxon>Rhipicephalus</taxon>
        <taxon>Rhipicephalus</taxon>
    </lineage>
</organism>
<sequence>MIYYNREASQTLRHALCQALLTVFVGLNRAHQINTRGNIKIMICHVQPCVTCMPCSWRAGSRSTSLIFTKIGIARHDCMTNINGRW</sequence>